<protein>
    <recommendedName>
        <fullName evidence="1">DUF403 domain-containing protein</fullName>
    </recommendedName>
</protein>
<evidence type="ECO:0000259" key="1">
    <source>
        <dbReference type="Pfam" id="PF04168"/>
    </source>
</evidence>
<dbReference type="AlphaFoldDB" id="A0A6S6T0A1"/>
<sequence length="227" mass="26293">MDQLLTANVATNLYWLGRYLERIELTLSEINKAYDQIIDVNNEAGLELYQKFNLQLEYTGVRDFLNKAIRGKHASNIADLMIQARENAIIARPNIDASTFGEIIELHLFCQEMSTSTVQIDYNDIDKILSLINEIWGVHAKKGKRQCSDYFLKLGKLIEEVDFRLRFNKEKEMTDIMIKEIHTIIDILEFDSDGKMHQSQTQSQSNKDNQTDIIADIYKRVDALIID</sequence>
<organism evidence="2">
    <name type="scientific">uncultured Sulfurovum sp</name>
    <dbReference type="NCBI Taxonomy" id="269237"/>
    <lineage>
        <taxon>Bacteria</taxon>
        <taxon>Pseudomonadati</taxon>
        <taxon>Campylobacterota</taxon>
        <taxon>Epsilonproteobacteria</taxon>
        <taxon>Campylobacterales</taxon>
        <taxon>Sulfurovaceae</taxon>
        <taxon>Sulfurovum</taxon>
        <taxon>environmental samples</taxon>
    </lineage>
</organism>
<proteinExistence type="predicted"/>
<evidence type="ECO:0000313" key="2">
    <source>
        <dbReference type="EMBL" id="CAA6811764.1"/>
    </source>
</evidence>
<feature type="domain" description="DUF403" evidence="1">
    <location>
        <begin position="7"/>
        <end position="171"/>
    </location>
</feature>
<gene>
    <name evidence="2" type="ORF">HELGO_WM5458</name>
</gene>
<dbReference type="InterPro" id="IPR007296">
    <property type="entry name" value="DUF403"/>
</dbReference>
<reference evidence="2" key="1">
    <citation type="submission" date="2020-01" db="EMBL/GenBank/DDBJ databases">
        <authorList>
            <person name="Meier V. D."/>
            <person name="Meier V D."/>
        </authorList>
    </citation>
    <scope>NUCLEOTIDE SEQUENCE</scope>
    <source>
        <strain evidence="2">HLG_WM_MAG_04</strain>
    </source>
</reference>
<dbReference type="EMBL" id="CACVAX010000034">
    <property type="protein sequence ID" value="CAA6811764.1"/>
    <property type="molecule type" value="Genomic_DNA"/>
</dbReference>
<name>A0A6S6T0A1_9BACT</name>
<dbReference type="Pfam" id="PF04168">
    <property type="entry name" value="Alpha-E"/>
    <property type="match status" value="1"/>
</dbReference>
<accession>A0A6S6T0A1</accession>